<proteinExistence type="inferred from homology"/>
<dbReference type="SMART" id="SM00075">
    <property type="entry name" value="HYDRO"/>
    <property type="match status" value="1"/>
</dbReference>
<organism evidence="7 8">
    <name type="scientific">Schizopora paradoxa</name>
    <dbReference type="NCBI Taxonomy" id="27342"/>
    <lineage>
        <taxon>Eukaryota</taxon>
        <taxon>Fungi</taxon>
        <taxon>Dikarya</taxon>
        <taxon>Basidiomycota</taxon>
        <taxon>Agaricomycotina</taxon>
        <taxon>Agaricomycetes</taxon>
        <taxon>Hymenochaetales</taxon>
        <taxon>Schizoporaceae</taxon>
        <taxon>Schizopora</taxon>
    </lineage>
</organism>
<comment type="similarity">
    <text evidence="2 6">Belongs to the fungal hydrophobin family.</text>
</comment>
<keyword evidence="8" id="KW-1185">Reference proteome</keyword>
<sequence length="156" mass="16142">MAQDQQFDFFEYAYKLESIQRELAPIFSQEMKLPYALIALAAPILAAAAPGGTPTTSTVTVTVTTTATATPLSQCAASAVQCCETTSTTSDPITSLLVGLLDIVIEGLNVPIGINCSPPTVVGAGSTSCNVEPLCCENNTFNGLIAIGCVPIIINL</sequence>
<evidence type="ECO:0000256" key="1">
    <source>
        <dbReference type="ARBA" id="ARBA00004191"/>
    </source>
</evidence>
<keyword evidence="3 6" id="KW-0134">Cell wall</keyword>
<evidence type="ECO:0000313" key="8">
    <source>
        <dbReference type="Proteomes" id="UP000053477"/>
    </source>
</evidence>
<name>A0A0H2RCN5_9AGAM</name>
<gene>
    <name evidence="7" type="ORF">SCHPADRAFT_559507</name>
</gene>
<evidence type="ECO:0000256" key="3">
    <source>
        <dbReference type="ARBA" id="ARBA00022512"/>
    </source>
</evidence>
<reference evidence="7 8" key="1">
    <citation type="submission" date="2015-04" db="EMBL/GenBank/DDBJ databases">
        <title>Complete genome sequence of Schizopora paradoxa KUC8140, a cosmopolitan wood degrader in East Asia.</title>
        <authorList>
            <consortium name="DOE Joint Genome Institute"/>
            <person name="Min B."/>
            <person name="Park H."/>
            <person name="Jang Y."/>
            <person name="Kim J.-J."/>
            <person name="Kim K.H."/>
            <person name="Pangilinan J."/>
            <person name="Lipzen A."/>
            <person name="Riley R."/>
            <person name="Grigoriev I.V."/>
            <person name="Spatafora J.W."/>
            <person name="Choi I.-G."/>
        </authorList>
    </citation>
    <scope>NUCLEOTIDE SEQUENCE [LARGE SCALE GENOMIC DNA]</scope>
    <source>
        <strain evidence="7 8">KUC8140</strain>
    </source>
</reference>
<evidence type="ECO:0000256" key="5">
    <source>
        <dbReference type="ARBA" id="ARBA00023157"/>
    </source>
</evidence>
<protein>
    <recommendedName>
        <fullName evidence="6">Hydrophobin</fullName>
    </recommendedName>
</protein>
<dbReference type="Pfam" id="PF01185">
    <property type="entry name" value="Hydrophobin"/>
    <property type="match status" value="1"/>
</dbReference>
<keyword evidence="6" id="KW-0732">Signal</keyword>
<keyword evidence="5 6" id="KW-1015">Disulfide bond</keyword>
<accession>A0A0H2RCN5</accession>
<dbReference type="GO" id="GO:0009277">
    <property type="term" value="C:fungal-type cell wall"/>
    <property type="evidence" value="ECO:0007669"/>
    <property type="project" value="InterPro"/>
</dbReference>
<comment type="subcellular location">
    <subcellularLocation>
        <location evidence="1 6">Secreted</location>
        <location evidence="1 6">Cell wall</location>
    </subcellularLocation>
</comment>
<evidence type="ECO:0000256" key="6">
    <source>
        <dbReference type="RuleBase" id="RU365009"/>
    </source>
</evidence>
<evidence type="ECO:0000256" key="2">
    <source>
        <dbReference type="ARBA" id="ARBA00010446"/>
    </source>
</evidence>
<dbReference type="Proteomes" id="UP000053477">
    <property type="component" value="Unassembled WGS sequence"/>
</dbReference>
<dbReference type="InterPro" id="IPR001338">
    <property type="entry name" value="Class_I_Hydrophobin"/>
</dbReference>
<dbReference type="CDD" id="cd23507">
    <property type="entry name" value="hydrophobin_I"/>
    <property type="match status" value="1"/>
</dbReference>
<dbReference type="EMBL" id="KQ086051">
    <property type="protein sequence ID" value="KLO09590.1"/>
    <property type="molecule type" value="Genomic_DNA"/>
</dbReference>
<dbReference type="AlphaFoldDB" id="A0A0H2RCN5"/>
<keyword evidence="4 6" id="KW-0964">Secreted</keyword>
<evidence type="ECO:0000313" key="7">
    <source>
        <dbReference type="EMBL" id="KLO09590.1"/>
    </source>
</evidence>
<dbReference type="OrthoDB" id="4225815at2759"/>
<dbReference type="GO" id="GO:0005199">
    <property type="term" value="F:structural constituent of cell wall"/>
    <property type="evidence" value="ECO:0007669"/>
    <property type="project" value="InterPro"/>
</dbReference>
<evidence type="ECO:0000256" key="4">
    <source>
        <dbReference type="ARBA" id="ARBA00022525"/>
    </source>
</evidence>
<dbReference type="InParanoid" id="A0A0H2RCN5"/>
<dbReference type="STRING" id="27342.A0A0H2RCN5"/>